<reference evidence="4" key="1">
    <citation type="submission" date="2021-07" db="EMBL/GenBank/DDBJ databases">
        <title>Neiella marina sp. nov., isolated from the intestinal content of sea cucumber Apostichopus japonicus.</title>
        <authorList>
            <person name="Bai X."/>
        </authorList>
    </citation>
    <scope>NUCLEOTIDE SEQUENCE</scope>
    <source>
        <strain evidence="4">126</strain>
    </source>
</reference>
<keyword evidence="5" id="KW-1185">Reference proteome</keyword>
<dbReference type="SUPFAM" id="SSF46689">
    <property type="entry name" value="Homeodomain-like"/>
    <property type="match status" value="1"/>
</dbReference>
<evidence type="ECO:0000256" key="1">
    <source>
        <dbReference type="ARBA" id="ARBA00023125"/>
    </source>
</evidence>
<proteinExistence type="predicted"/>
<evidence type="ECO:0000313" key="4">
    <source>
        <dbReference type="EMBL" id="MBW8191221.1"/>
    </source>
</evidence>
<evidence type="ECO:0000256" key="2">
    <source>
        <dbReference type="PROSITE-ProRule" id="PRU00335"/>
    </source>
</evidence>
<dbReference type="EMBL" id="JAHZSS010000009">
    <property type="protein sequence ID" value="MBW8191221.1"/>
    <property type="molecule type" value="Genomic_DNA"/>
</dbReference>
<feature type="DNA-binding region" description="H-T-H motif" evidence="2">
    <location>
        <begin position="24"/>
        <end position="43"/>
    </location>
</feature>
<dbReference type="Proteomes" id="UP001166251">
    <property type="component" value="Unassembled WGS sequence"/>
</dbReference>
<dbReference type="Gene3D" id="1.10.357.10">
    <property type="entry name" value="Tetracycline Repressor, domain 2"/>
    <property type="match status" value="1"/>
</dbReference>
<gene>
    <name evidence="4" type="ORF">K0504_09250</name>
</gene>
<dbReference type="PANTHER" id="PTHR43479:SF12">
    <property type="entry name" value="TRANSCRIPTIONAL REGULATORY PROTEIN"/>
    <property type="match status" value="1"/>
</dbReference>
<keyword evidence="1 2" id="KW-0238">DNA-binding</keyword>
<dbReference type="PRINTS" id="PR00455">
    <property type="entry name" value="HTHTETR"/>
</dbReference>
<dbReference type="InterPro" id="IPR009057">
    <property type="entry name" value="Homeodomain-like_sf"/>
</dbReference>
<evidence type="ECO:0000313" key="5">
    <source>
        <dbReference type="Proteomes" id="UP001166251"/>
    </source>
</evidence>
<dbReference type="Pfam" id="PF13972">
    <property type="entry name" value="TetR"/>
    <property type="match status" value="1"/>
</dbReference>
<dbReference type="PROSITE" id="PS50977">
    <property type="entry name" value="HTH_TETR_2"/>
    <property type="match status" value="1"/>
</dbReference>
<dbReference type="InterPro" id="IPR001647">
    <property type="entry name" value="HTH_TetR"/>
</dbReference>
<dbReference type="InterPro" id="IPR050624">
    <property type="entry name" value="HTH-type_Tx_Regulator"/>
</dbReference>
<comment type="caution">
    <text evidence="4">The sequence shown here is derived from an EMBL/GenBank/DDBJ whole genome shotgun (WGS) entry which is preliminary data.</text>
</comment>
<name>A0ABS7EFW5_9GAMM</name>
<organism evidence="4 5">
    <name type="scientific">Neiella holothuriorum</name>
    <dbReference type="NCBI Taxonomy" id="2870530"/>
    <lineage>
        <taxon>Bacteria</taxon>
        <taxon>Pseudomonadati</taxon>
        <taxon>Pseudomonadota</taxon>
        <taxon>Gammaproteobacteria</taxon>
        <taxon>Alteromonadales</taxon>
        <taxon>Echinimonadaceae</taxon>
        <taxon>Neiella</taxon>
    </lineage>
</organism>
<dbReference type="RefSeq" id="WP_220103903.1">
    <property type="nucleotide sequence ID" value="NZ_JAHZSS010000009.1"/>
</dbReference>
<dbReference type="PANTHER" id="PTHR43479">
    <property type="entry name" value="ACREF/ENVCD OPERON REPRESSOR-RELATED"/>
    <property type="match status" value="1"/>
</dbReference>
<sequence>MKTKERIIQASIELFNEFGERAITTNHIAAHLGISPGNLYYHFRNKEDIIHSVFAEYISHMESAFKPTEGPMSVAKMADYCDEAFSSIWRFRFFYSSLPGILLRDQTLQQRYLNVQEAISDRAGVVLRALRENNLIAASDQEILDLIQLMKVVVAFWISFQMCQSNDVKVEVPAVYDGVVKLIALVKPYATDIAKDDFERLQQNYRARSELQ</sequence>
<dbReference type="Pfam" id="PF00440">
    <property type="entry name" value="TetR_N"/>
    <property type="match status" value="1"/>
</dbReference>
<feature type="domain" description="HTH tetR-type" evidence="3">
    <location>
        <begin position="1"/>
        <end position="61"/>
    </location>
</feature>
<protein>
    <submittedName>
        <fullName evidence="4">TetR/AcrR family transcriptional regulator</fullName>
    </submittedName>
</protein>
<evidence type="ECO:0000259" key="3">
    <source>
        <dbReference type="PROSITE" id="PS50977"/>
    </source>
</evidence>
<accession>A0ABS7EFW5</accession>
<dbReference type="InterPro" id="IPR025722">
    <property type="entry name" value="TetR"/>
</dbReference>